<sequence>MKQNFAFRSPHNSARINQKSPKNESNKYLEPSRFPMKAVTDFYNLPFSDDKRTLRAALVSVVISFFRESVGMVGFITEQQSLMLLLQSKVNELVAAYGVSFVEFRAIHALVYMALAFGRVRISIDAYIDFFLPRITLKLQEAIKCASFDANKIYAAIIYPIWERNDLCGIREKLVCNSILLNREMFAKFVRLE</sequence>
<feature type="region of interest" description="Disordered" evidence="1">
    <location>
        <begin position="1"/>
        <end position="27"/>
    </location>
</feature>
<organism evidence="2 3">
    <name type="scientific">Calicophoron daubneyi</name>
    <name type="common">Rumen fluke</name>
    <name type="synonym">Paramphistomum daubneyi</name>
    <dbReference type="NCBI Taxonomy" id="300641"/>
    <lineage>
        <taxon>Eukaryota</taxon>
        <taxon>Metazoa</taxon>
        <taxon>Spiralia</taxon>
        <taxon>Lophotrochozoa</taxon>
        <taxon>Platyhelminthes</taxon>
        <taxon>Trematoda</taxon>
        <taxon>Digenea</taxon>
        <taxon>Plagiorchiida</taxon>
        <taxon>Pronocephalata</taxon>
        <taxon>Paramphistomoidea</taxon>
        <taxon>Paramphistomidae</taxon>
        <taxon>Calicophoron</taxon>
    </lineage>
</organism>
<dbReference type="Proteomes" id="UP001497525">
    <property type="component" value="Unassembled WGS sequence"/>
</dbReference>
<evidence type="ECO:0000313" key="2">
    <source>
        <dbReference type="EMBL" id="CAL5138949.1"/>
    </source>
</evidence>
<dbReference type="EMBL" id="CAXLJL010000556">
    <property type="protein sequence ID" value="CAL5138949.1"/>
    <property type="molecule type" value="Genomic_DNA"/>
</dbReference>
<name>A0AAV2TRW4_CALDB</name>
<proteinExistence type="predicted"/>
<feature type="compositionally biased region" description="Polar residues" evidence="1">
    <location>
        <begin position="10"/>
        <end position="20"/>
    </location>
</feature>
<comment type="caution">
    <text evidence="2">The sequence shown here is derived from an EMBL/GenBank/DDBJ whole genome shotgun (WGS) entry which is preliminary data.</text>
</comment>
<gene>
    <name evidence="2" type="ORF">CDAUBV1_LOCUS14010</name>
</gene>
<evidence type="ECO:0000256" key="1">
    <source>
        <dbReference type="SAM" id="MobiDB-lite"/>
    </source>
</evidence>
<reference evidence="2" key="1">
    <citation type="submission" date="2024-06" db="EMBL/GenBank/DDBJ databases">
        <authorList>
            <person name="Liu X."/>
            <person name="Lenzi L."/>
            <person name="Haldenby T S."/>
            <person name="Uol C."/>
        </authorList>
    </citation>
    <scope>NUCLEOTIDE SEQUENCE</scope>
</reference>
<evidence type="ECO:0000313" key="3">
    <source>
        <dbReference type="Proteomes" id="UP001497525"/>
    </source>
</evidence>
<dbReference type="AlphaFoldDB" id="A0AAV2TRW4"/>
<protein>
    <submittedName>
        <fullName evidence="2">Uncharacterized protein</fullName>
    </submittedName>
</protein>
<accession>A0AAV2TRW4</accession>